<comment type="caution">
    <text evidence="4">The sequence shown here is derived from an EMBL/GenBank/DDBJ whole genome shotgun (WGS) entry which is preliminary data.</text>
</comment>
<dbReference type="InterPro" id="IPR036249">
    <property type="entry name" value="Thioredoxin-like_sf"/>
</dbReference>
<evidence type="ECO:0000259" key="2">
    <source>
        <dbReference type="Pfam" id="PF13462"/>
    </source>
</evidence>
<dbReference type="CDD" id="cd03023">
    <property type="entry name" value="DsbA_Com1_like"/>
    <property type="match status" value="1"/>
</dbReference>
<name>A0A483K6A2_9ENTR</name>
<organism evidence="4">
    <name type="scientific">Klebsiella quasipneumoniae</name>
    <dbReference type="NCBI Taxonomy" id="1463165"/>
    <lineage>
        <taxon>Bacteria</taxon>
        <taxon>Pseudomonadati</taxon>
        <taxon>Pseudomonadota</taxon>
        <taxon>Gammaproteobacteria</taxon>
        <taxon>Enterobacterales</taxon>
        <taxon>Enterobacteriaceae</taxon>
        <taxon>Klebsiella/Raoultella group</taxon>
        <taxon>Klebsiella</taxon>
        <taxon>Klebsiella pneumoniae complex</taxon>
    </lineage>
</organism>
<dbReference type="SUPFAM" id="SSF52833">
    <property type="entry name" value="Thioredoxin-like"/>
    <property type="match status" value="1"/>
</dbReference>
<protein>
    <submittedName>
        <fullName evidence="4">DsbA family protein</fullName>
    </submittedName>
</protein>
<gene>
    <name evidence="4" type="ORF">ETE84_21860</name>
</gene>
<dbReference type="PROSITE" id="PS51257">
    <property type="entry name" value="PROKAR_LIPOPROTEIN"/>
    <property type="match status" value="1"/>
</dbReference>
<sequence length="262" mass="29134">MNIKTALIAVAVSSCMLTSTLGQASEHSSVFTPEQEKRIGEIAADYMRAHPDILIQMSEKLQAEQQERESRELKSAALAQQARILSDKNIPSWGPAEGTVMVVEFFDYQCIWCSRLAPELEKVMKANTNVRYYFMEWPVFGSRWPESLLAAKTGLQVWKEKGAEAYLTYHNNIYGTGLNEGRLTQEIIEKQSGKINFNQHTIEAINNTLKNINQIATTTGLTGTPGVIIMPLNGATEDNTTVFSGMTEAENIQQAINKAQGK</sequence>
<feature type="domain" description="Copper resistance protein ScsC N-terminal" evidence="3">
    <location>
        <begin position="35"/>
        <end position="67"/>
    </location>
</feature>
<keyword evidence="1" id="KW-0732">Signal</keyword>
<feature type="signal peptide" evidence="1">
    <location>
        <begin position="1"/>
        <end position="24"/>
    </location>
</feature>
<dbReference type="Pfam" id="PF13462">
    <property type="entry name" value="Thioredoxin_4"/>
    <property type="match status" value="1"/>
</dbReference>
<evidence type="ECO:0000256" key="1">
    <source>
        <dbReference type="SAM" id="SignalP"/>
    </source>
</evidence>
<dbReference type="Gene3D" id="3.40.30.10">
    <property type="entry name" value="Glutaredoxin"/>
    <property type="match status" value="1"/>
</dbReference>
<dbReference type="EMBL" id="SDCO01000016">
    <property type="protein sequence ID" value="TCX59211.1"/>
    <property type="molecule type" value="Genomic_DNA"/>
</dbReference>
<feature type="chain" id="PRO_5019765949" evidence="1">
    <location>
        <begin position="25"/>
        <end position="262"/>
    </location>
</feature>
<evidence type="ECO:0000259" key="3">
    <source>
        <dbReference type="Pfam" id="PF18312"/>
    </source>
</evidence>
<accession>A0A483K6A2</accession>
<dbReference type="Pfam" id="PF18312">
    <property type="entry name" value="ScsC_N"/>
    <property type="match status" value="1"/>
</dbReference>
<dbReference type="InterPro" id="IPR012336">
    <property type="entry name" value="Thioredoxin-like_fold"/>
</dbReference>
<dbReference type="AlphaFoldDB" id="A0A483K6A2"/>
<dbReference type="InterPro" id="IPR041205">
    <property type="entry name" value="ScsC_N"/>
</dbReference>
<evidence type="ECO:0000313" key="4">
    <source>
        <dbReference type="EMBL" id="TCX59211.1"/>
    </source>
</evidence>
<proteinExistence type="predicted"/>
<feature type="domain" description="Thioredoxin-like fold" evidence="2">
    <location>
        <begin position="93"/>
        <end position="229"/>
    </location>
</feature>
<reference evidence="4" key="1">
    <citation type="submission" date="2019-01" db="EMBL/GenBank/DDBJ databases">
        <authorList>
            <person name="Lista F."/>
            <person name="Anselmo A."/>
        </authorList>
    </citation>
    <scope>NUCLEOTIDE SEQUENCE</scope>
    <source>
        <strain evidence="4">8S</strain>
    </source>
</reference>